<dbReference type="InterPro" id="IPR003029">
    <property type="entry name" value="S1_domain"/>
</dbReference>
<sequence length="178" mass="20232">MEHNVLFEEQVSLSPEDLSKQIRSIDEILLNKIKYKLENKCSRHGFVVKDTLKLLSRSLGKASAGRFVGDFVYHVQIQGNILNPPDGIVIEGSVMRKNKMGIYINYKDAIRVIIPRDLHIGNEEFDKVNIGDTIRVEIKKSRFQVNDESILSVGTFVSKLGSAERDDNEEDDLVLEDE</sequence>
<dbReference type="GO" id="GO:0003676">
    <property type="term" value="F:nucleic acid binding"/>
    <property type="evidence" value="ECO:0007669"/>
    <property type="project" value="InterPro"/>
</dbReference>
<dbReference type="EMBL" id="MN739542">
    <property type="protein sequence ID" value="QHT12229.1"/>
    <property type="molecule type" value="Genomic_DNA"/>
</dbReference>
<dbReference type="InterPro" id="IPR012340">
    <property type="entry name" value="NA-bd_OB-fold"/>
</dbReference>
<accession>A0A6C0D8G5</accession>
<proteinExistence type="predicted"/>
<reference evidence="2" key="1">
    <citation type="journal article" date="2020" name="Nature">
        <title>Giant virus diversity and host interactions through global metagenomics.</title>
        <authorList>
            <person name="Schulz F."/>
            <person name="Roux S."/>
            <person name="Paez-Espino D."/>
            <person name="Jungbluth S."/>
            <person name="Walsh D.A."/>
            <person name="Denef V.J."/>
            <person name="McMahon K.D."/>
            <person name="Konstantinidis K.T."/>
            <person name="Eloe-Fadrosh E.A."/>
            <person name="Kyrpides N.C."/>
            <person name="Woyke T."/>
        </authorList>
    </citation>
    <scope>NUCLEOTIDE SEQUENCE</scope>
    <source>
        <strain evidence="2">GVMAG-M-3300023174-129</strain>
    </source>
</reference>
<name>A0A6C0D8G5_9ZZZZ</name>
<organism evidence="2">
    <name type="scientific">viral metagenome</name>
    <dbReference type="NCBI Taxonomy" id="1070528"/>
    <lineage>
        <taxon>unclassified sequences</taxon>
        <taxon>metagenomes</taxon>
        <taxon>organismal metagenomes</taxon>
    </lineage>
</organism>
<dbReference type="PROSITE" id="PS50126">
    <property type="entry name" value="S1"/>
    <property type="match status" value="1"/>
</dbReference>
<protein>
    <recommendedName>
        <fullName evidence="1">S1 motif domain-containing protein</fullName>
    </recommendedName>
</protein>
<dbReference type="Pfam" id="PF00575">
    <property type="entry name" value="S1"/>
    <property type="match status" value="1"/>
</dbReference>
<evidence type="ECO:0000259" key="1">
    <source>
        <dbReference type="PROSITE" id="PS50126"/>
    </source>
</evidence>
<dbReference type="AlphaFoldDB" id="A0A6C0D8G5"/>
<evidence type="ECO:0000313" key="2">
    <source>
        <dbReference type="EMBL" id="QHT12229.1"/>
    </source>
</evidence>
<dbReference type="SUPFAM" id="SSF50249">
    <property type="entry name" value="Nucleic acid-binding proteins"/>
    <property type="match status" value="1"/>
</dbReference>
<feature type="domain" description="S1 motif" evidence="1">
    <location>
        <begin position="87"/>
        <end position="154"/>
    </location>
</feature>